<feature type="region of interest" description="Disordered" evidence="1">
    <location>
        <begin position="42"/>
        <end position="66"/>
    </location>
</feature>
<feature type="compositionally biased region" description="Basic and acidic residues" evidence="1">
    <location>
        <begin position="1"/>
        <end position="13"/>
    </location>
</feature>
<accession>A0A9X2HNT8</accession>
<keyword evidence="3" id="KW-1185">Reference proteome</keyword>
<sequence>MPDERDTGDEPHSFADLPIQPTGSGVQDLEVAYEQMKLSEGDVAPDAAISPTDDSDAALDSAAHPS</sequence>
<proteinExistence type="predicted"/>
<evidence type="ECO:0000313" key="2">
    <source>
        <dbReference type="EMBL" id="MCP3734581.1"/>
    </source>
</evidence>
<dbReference type="AlphaFoldDB" id="A0A9X2HNT8"/>
<reference evidence="2" key="1">
    <citation type="submission" date="2022-05" db="EMBL/GenBank/DDBJ databases">
        <title>Sphingomonas sp. strain RP10 Genome sequencing and assembly.</title>
        <authorList>
            <person name="Kim I."/>
        </authorList>
    </citation>
    <scope>NUCLEOTIDE SEQUENCE</scope>
    <source>
        <strain evidence="2">RP10</strain>
    </source>
</reference>
<dbReference type="RefSeq" id="WP_254288578.1">
    <property type="nucleotide sequence ID" value="NZ_JAMLDY010000006.1"/>
</dbReference>
<dbReference type="Proteomes" id="UP001139486">
    <property type="component" value="Unassembled WGS sequence"/>
</dbReference>
<protein>
    <submittedName>
        <fullName evidence="2">Uncharacterized protein</fullName>
    </submittedName>
</protein>
<dbReference type="EMBL" id="JAMLDY010000006">
    <property type="protein sequence ID" value="MCP3734581.1"/>
    <property type="molecule type" value="Genomic_DNA"/>
</dbReference>
<feature type="region of interest" description="Disordered" evidence="1">
    <location>
        <begin position="1"/>
        <end position="25"/>
    </location>
</feature>
<gene>
    <name evidence="2" type="ORF">M9979_06795</name>
</gene>
<evidence type="ECO:0000256" key="1">
    <source>
        <dbReference type="SAM" id="MobiDB-lite"/>
    </source>
</evidence>
<name>A0A9X2HNT8_9SPHN</name>
<comment type="caution">
    <text evidence="2">The sequence shown here is derived from an EMBL/GenBank/DDBJ whole genome shotgun (WGS) entry which is preliminary data.</text>
</comment>
<evidence type="ECO:0000313" key="3">
    <source>
        <dbReference type="Proteomes" id="UP001139486"/>
    </source>
</evidence>
<organism evidence="2 3">
    <name type="scientific">Sphingomonas liriopis</name>
    <dbReference type="NCBI Taxonomy" id="2949094"/>
    <lineage>
        <taxon>Bacteria</taxon>
        <taxon>Pseudomonadati</taxon>
        <taxon>Pseudomonadota</taxon>
        <taxon>Alphaproteobacteria</taxon>
        <taxon>Sphingomonadales</taxon>
        <taxon>Sphingomonadaceae</taxon>
        <taxon>Sphingomonas</taxon>
    </lineage>
</organism>